<evidence type="ECO:0000256" key="1">
    <source>
        <dbReference type="SAM" id="Phobius"/>
    </source>
</evidence>
<organism evidence="2 3">
    <name type="scientific">Malassezia caprae</name>
    <dbReference type="NCBI Taxonomy" id="1381934"/>
    <lineage>
        <taxon>Eukaryota</taxon>
        <taxon>Fungi</taxon>
        <taxon>Dikarya</taxon>
        <taxon>Basidiomycota</taxon>
        <taxon>Ustilaginomycotina</taxon>
        <taxon>Malasseziomycetes</taxon>
        <taxon>Malasseziales</taxon>
        <taxon>Malasseziaceae</taxon>
        <taxon>Malassezia</taxon>
    </lineage>
</organism>
<keyword evidence="1" id="KW-0472">Membrane</keyword>
<sequence>MARLLSTSFLVSGSQSVHGSSGVCLEDVTLLNEQQESQAPDMWADEDAATASMLLAFWLVCGLAVGAFVSLVTNVVMG</sequence>
<reference evidence="2" key="1">
    <citation type="submission" date="2023-03" db="EMBL/GenBank/DDBJ databases">
        <title>Mating type loci evolution in Malassezia.</title>
        <authorList>
            <person name="Coelho M.A."/>
        </authorList>
    </citation>
    <scope>NUCLEOTIDE SEQUENCE</scope>
    <source>
        <strain evidence="2">CBS 10434</strain>
    </source>
</reference>
<accession>A0AAF0IVD2</accession>
<evidence type="ECO:0000313" key="3">
    <source>
        <dbReference type="Proteomes" id="UP001220961"/>
    </source>
</evidence>
<proteinExistence type="predicted"/>
<evidence type="ECO:0000313" key="2">
    <source>
        <dbReference type="EMBL" id="WFD18428.1"/>
    </source>
</evidence>
<keyword evidence="3" id="KW-1185">Reference proteome</keyword>
<keyword evidence="1" id="KW-0812">Transmembrane</keyword>
<name>A0AAF0IVD2_9BASI</name>
<protein>
    <submittedName>
        <fullName evidence="2">Uncharacterized protein</fullName>
    </submittedName>
</protein>
<keyword evidence="1" id="KW-1133">Transmembrane helix</keyword>
<dbReference type="AlphaFoldDB" id="A0AAF0IVD2"/>
<feature type="transmembrane region" description="Helical" evidence="1">
    <location>
        <begin position="55"/>
        <end position="77"/>
    </location>
</feature>
<dbReference type="Proteomes" id="UP001220961">
    <property type="component" value="Chromosome 1"/>
</dbReference>
<dbReference type="EMBL" id="CP119908">
    <property type="protein sequence ID" value="WFD18428.1"/>
    <property type="molecule type" value="Genomic_DNA"/>
</dbReference>
<gene>
    <name evidence="2" type="ORF">MCAP1_000631</name>
</gene>